<evidence type="ECO:0000313" key="9">
    <source>
        <dbReference type="EMBL" id="MBM7703077.1"/>
    </source>
</evidence>
<dbReference type="InterPro" id="IPR008183">
    <property type="entry name" value="Aldose_1/G6P_1-epimerase"/>
</dbReference>
<dbReference type="SUPFAM" id="SSF74650">
    <property type="entry name" value="Galactose mutarotase-like"/>
    <property type="match status" value="1"/>
</dbReference>
<dbReference type="CDD" id="cd09019">
    <property type="entry name" value="galactose_mutarotase_like"/>
    <property type="match status" value="1"/>
</dbReference>
<dbReference type="EC" id="5.1.3.3" evidence="4 8"/>
<dbReference type="RefSeq" id="WP_205186567.1">
    <property type="nucleotide sequence ID" value="NZ_JAFBFC010000003.1"/>
</dbReference>
<comment type="pathway">
    <text evidence="2 8">Carbohydrate metabolism; hexose metabolism.</text>
</comment>
<dbReference type="Gene3D" id="2.70.98.10">
    <property type="match status" value="1"/>
</dbReference>
<name>A0ABS2QVV9_9BACI</name>
<proteinExistence type="inferred from homology"/>
<dbReference type="InterPro" id="IPR018052">
    <property type="entry name" value="Ald1_epimerase_CS"/>
</dbReference>
<accession>A0ABS2QVV9</accession>
<evidence type="ECO:0000256" key="6">
    <source>
        <dbReference type="ARBA" id="ARBA00023235"/>
    </source>
</evidence>
<evidence type="ECO:0000256" key="1">
    <source>
        <dbReference type="ARBA" id="ARBA00001614"/>
    </source>
</evidence>
<dbReference type="NCBIfam" id="NF008277">
    <property type="entry name" value="PRK11055.1"/>
    <property type="match status" value="1"/>
</dbReference>
<comment type="catalytic activity">
    <reaction evidence="1 8">
        <text>alpha-D-glucose = beta-D-glucose</text>
        <dbReference type="Rhea" id="RHEA:10264"/>
        <dbReference type="ChEBI" id="CHEBI:15903"/>
        <dbReference type="ChEBI" id="CHEBI:17925"/>
        <dbReference type="EC" id="5.1.3.3"/>
    </reaction>
</comment>
<dbReference type="EMBL" id="JAFBFC010000003">
    <property type="protein sequence ID" value="MBM7703077.1"/>
    <property type="molecule type" value="Genomic_DNA"/>
</dbReference>
<evidence type="ECO:0000256" key="3">
    <source>
        <dbReference type="ARBA" id="ARBA00006206"/>
    </source>
</evidence>
<dbReference type="Proteomes" id="UP000809829">
    <property type="component" value="Unassembled WGS sequence"/>
</dbReference>
<comment type="caution">
    <text evidence="9">The sequence shown here is derived from an EMBL/GenBank/DDBJ whole genome shotgun (WGS) entry which is preliminary data.</text>
</comment>
<keyword evidence="10" id="KW-1185">Reference proteome</keyword>
<dbReference type="GO" id="GO:0004034">
    <property type="term" value="F:aldose 1-epimerase activity"/>
    <property type="evidence" value="ECO:0007669"/>
    <property type="project" value="UniProtKB-EC"/>
</dbReference>
<dbReference type="Pfam" id="PF01263">
    <property type="entry name" value="Aldose_epim"/>
    <property type="match status" value="1"/>
</dbReference>
<dbReference type="InterPro" id="IPR014718">
    <property type="entry name" value="GH-type_carb-bd"/>
</dbReference>
<dbReference type="PROSITE" id="PS00545">
    <property type="entry name" value="ALDOSE_1_EPIMERASE"/>
    <property type="match status" value="1"/>
</dbReference>
<evidence type="ECO:0000256" key="4">
    <source>
        <dbReference type="ARBA" id="ARBA00013185"/>
    </source>
</evidence>
<comment type="similarity">
    <text evidence="3 8">Belongs to the aldose epimerase family.</text>
</comment>
<keyword evidence="6 8" id="KW-0413">Isomerase</keyword>
<evidence type="ECO:0000256" key="8">
    <source>
        <dbReference type="PIRNR" id="PIRNR005096"/>
    </source>
</evidence>
<evidence type="ECO:0000256" key="5">
    <source>
        <dbReference type="ARBA" id="ARBA00014165"/>
    </source>
</evidence>
<organism evidence="9 10">
    <name type="scientific">Priestia iocasae</name>
    <dbReference type="NCBI Taxonomy" id="2291674"/>
    <lineage>
        <taxon>Bacteria</taxon>
        <taxon>Bacillati</taxon>
        <taxon>Bacillota</taxon>
        <taxon>Bacilli</taxon>
        <taxon>Bacillales</taxon>
        <taxon>Bacillaceae</taxon>
        <taxon>Priestia</taxon>
    </lineage>
</organism>
<keyword evidence="7 8" id="KW-0119">Carbohydrate metabolism</keyword>
<gene>
    <name evidence="9" type="ORF">JOC83_001924</name>
</gene>
<dbReference type="InterPro" id="IPR047215">
    <property type="entry name" value="Galactose_mutarotase-like"/>
</dbReference>
<evidence type="ECO:0000256" key="7">
    <source>
        <dbReference type="ARBA" id="ARBA00023277"/>
    </source>
</evidence>
<dbReference type="InterPro" id="IPR011013">
    <property type="entry name" value="Gal_mutarotase_sf_dom"/>
</dbReference>
<dbReference type="PANTHER" id="PTHR10091">
    <property type="entry name" value="ALDOSE-1-EPIMERASE"/>
    <property type="match status" value="1"/>
</dbReference>
<dbReference type="InterPro" id="IPR015443">
    <property type="entry name" value="Aldose_1-epimerase"/>
</dbReference>
<dbReference type="PANTHER" id="PTHR10091:SF0">
    <property type="entry name" value="GALACTOSE MUTAROTASE"/>
    <property type="match status" value="1"/>
</dbReference>
<protein>
    <recommendedName>
        <fullName evidence="5 8">Aldose 1-epimerase</fullName>
        <ecNumber evidence="4 8">5.1.3.3</ecNumber>
    </recommendedName>
</protein>
<reference evidence="9 10" key="1">
    <citation type="submission" date="2021-01" db="EMBL/GenBank/DDBJ databases">
        <title>Genomic Encyclopedia of Type Strains, Phase IV (KMG-IV): sequencing the most valuable type-strain genomes for metagenomic binning, comparative biology and taxonomic classification.</title>
        <authorList>
            <person name="Goeker M."/>
        </authorList>
    </citation>
    <scope>NUCLEOTIDE SEQUENCE [LARGE SCALE GENOMIC DNA]</scope>
    <source>
        <strain evidence="9 10">DSM 104297</strain>
    </source>
</reference>
<evidence type="ECO:0000256" key="2">
    <source>
        <dbReference type="ARBA" id="ARBA00005028"/>
    </source>
</evidence>
<dbReference type="PIRSF" id="PIRSF005096">
    <property type="entry name" value="GALM"/>
    <property type="match status" value="1"/>
</dbReference>
<evidence type="ECO:0000313" key="10">
    <source>
        <dbReference type="Proteomes" id="UP000809829"/>
    </source>
</evidence>
<sequence length="347" mass="38845">MNVMKKSLGFVEQKEVHEYTLVNDKGMTVTCLDYGCIITRILTPDRFGNMENVVLGYDHLEEYIPNPAYLGAIVGRVAGRIAGGSFELDGQHVELVKNHGNNHLHGGTKGISHRVWKADIMEEEEQVGIRFTYISPDGEEQYPGTVSLSVTYTVTNKNELIMTYDGLSDQKTLLNMTNHTYFNLSGNLKRDIKNHELKLNSEKFLELNEEFIPTGAFLDVEGTPFDFREFQPIGKGMDSTHLQIQLVGNGFDHPFLLNEGEDNAVELVEPQSGRTLSIETDQVGLVMYTGNFLPSASMRGVQCRPYLGVCFETQGLPDAIHHNHFPSIEVEAGVPYKAKTIVRFGVR</sequence>